<dbReference type="AlphaFoldDB" id="A0A931FYK6"/>
<dbReference type="PANTHER" id="PTHR36440:SF1">
    <property type="entry name" value="PUTATIVE (AFU_ORTHOLOGUE AFUA_8G07350)-RELATED"/>
    <property type="match status" value="1"/>
</dbReference>
<keyword evidence="3" id="KW-1185">Reference proteome</keyword>
<dbReference type="Gene3D" id="2.60.120.10">
    <property type="entry name" value="Jelly Rolls"/>
    <property type="match status" value="1"/>
</dbReference>
<name>A0A931FYK6_9ACTN</name>
<proteinExistence type="predicted"/>
<dbReference type="PANTHER" id="PTHR36440">
    <property type="entry name" value="PUTATIVE (AFU_ORTHOLOGUE AFUA_8G07350)-RELATED"/>
    <property type="match status" value="1"/>
</dbReference>
<dbReference type="InterPro" id="IPR011051">
    <property type="entry name" value="RmlC_Cupin_sf"/>
</dbReference>
<gene>
    <name evidence="2" type="ORF">I4J89_24885</name>
</gene>
<protein>
    <submittedName>
        <fullName evidence="2">Cupin domain-containing protein</fullName>
    </submittedName>
</protein>
<dbReference type="RefSeq" id="WP_196416473.1">
    <property type="nucleotide sequence ID" value="NZ_JADQTO010000012.1"/>
</dbReference>
<dbReference type="Proteomes" id="UP000598146">
    <property type="component" value="Unassembled WGS sequence"/>
</dbReference>
<dbReference type="Pfam" id="PF07883">
    <property type="entry name" value="Cupin_2"/>
    <property type="match status" value="1"/>
</dbReference>
<evidence type="ECO:0000313" key="2">
    <source>
        <dbReference type="EMBL" id="MBG0564688.1"/>
    </source>
</evidence>
<dbReference type="InterPro" id="IPR013096">
    <property type="entry name" value="Cupin_2"/>
</dbReference>
<dbReference type="InterPro" id="IPR053146">
    <property type="entry name" value="QDO-like"/>
</dbReference>
<sequence>MTYPPPLYHGTEGENSAIYRPDGTEPELVYPNGTRVHYLSSGASTGGLFGLYRWECGPGVTGPDPHFHRTITESFYILSGSMQIYNGEKWIETEPGDYVHVPAGGVHGFKNRSGEPASMLLHFSPGAPREGYFEGLVRLAQMSEEERTAFYLEHDNHWLEEK</sequence>
<evidence type="ECO:0000259" key="1">
    <source>
        <dbReference type="Pfam" id="PF07883"/>
    </source>
</evidence>
<dbReference type="SUPFAM" id="SSF51182">
    <property type="entry name" value="RmlC-like cupins"/>
    <property type="match status" value="1"/>
</dbReference>
<comment type="caution">
    <text evidence="2">The sequence shown here is derived from an EMBL/GenBank/DDBJ whole genome shotgun (WGS) entry which is preliminary data.</text>
</comment>
<feature type="domain" description="Cupin type-2" evidence="1">
    <location>
        <begin position="54"/>
        <end position="121"/>
    </location>
</feature>
<dbReference type="EMBL" id="JADQTO010000012">
    <property type="protein sequence ID" value="MBG0564688.1"/>
    <property type="molecule type" value="Genomic_DNA"/>
</dbReference>
<evidence type="ECO:0000313" key="3">
    <source>
        <dbReference type="Proteomes" id="UP000598146"/>
    </source>
</evidence>
<accession>A0A931FYK6</accession>
<organism evidence="2 3">
    <name type="scientific">Actinoplanes aureus</name>
    <dbReference type="NCBI Taxonomy" id="2792083"/>
    <lineage>
        <taxon>Bacteria</taxon>
        <taxon>Bacillati</taxon>
        <taxon>Actinomycetota</taxon>
        <taxon>Actinomycetes</taxon>
        <taxon>Micromonosporales</taxon>
        <taxon>Micromonosporaceae</taxon>
        <taxon>Actinoplanes</taxon>
    </lineage>
</organism>
<dbReference type="InterPro" id="IPR014710">
    <property type="entry name" value="RmlC-like_jellyroll"/>
</dbReference>
<reference evidence="2" key="1">
    <citation type="submission" date="2020-11" db="EMBL/GenBank/DDBJ databases">
        <title>Isolation and identification of active actinomycetes.</title>
        <authorList>
            <person name="Sun X."/>
        </authorList>
    </citation>
    <scope>NUCLEOTIDE SEQUENCE</scope>
    <source>
        <strain evidence="2">NEAU-A11</strain>
    </source>
</reference>